<reference evidence="3 4" key="1">
    <citation type="submission" date="2019-10" db="EMBL/GenBank/DDBJ databases">
        <authorList>
            <person name="Palmer J.M."/>
        </authorList>
    </citation>
    <scope>NUCLEOTIDE SEQUENCE [LARGE SCALE GENOMIC DNA]</scope>
    <source>
        <strain evidence="3 4">TWF718</strain>
    </source>
</reference>
<feature type="compositionally biased region" description="Low complexity" evidence="1">
    <location>
        <begin position="126"/>
        <end position="137"/>
    </location>
</feature>
<gene>
    <name evidence="3" type="ORF">TWF718_005950</name>
</gene>
<name>A0AAN8N2D3_9PEZI</name>
<organism evidence="3 4">
    <name type="scientific">Orbilia javanica</name>
    <dbReference type="NCBI Taxonomy" id="47235"/>
    <lineage>
        <taxon>Eukaryota</taxon>
        <taxon>Fungi</taxon>
        <taxon>Dikarya</taxon>
        <taxon>Ascomycota</taxon>
        <taxon>Pezizomycotina</taxon>
        <taxon>Orbiliomycetes</taxon>
        <taxon>Orbiliales</taxon>
        <taxon>Orbiliaceae</taxon>
        <taxon>Orbilia</taxon>
    </lineage>
</organism>
<keyword evidence="2" id="KW-0732">Signal</keyword>
<dbReference type="AlphaFoldDB" id="A0AAN8N2D3"/>
<evidence type="ECO:0000313" key="4">
    <source>
        <dbReference type="Proteomes" id="UP001313282"/>
    </source>
</evidence>
<comment type="caution">
    <text evidence="3">The sequence shown here is derived from an EMBL/GenBank/DDBJ whole genome shotgun (WGS) entry which is preliminary data.</text>
</comment>
<feature type="chain" id="PRO_5042891807" evidence="2">
    <location>
        <begin position="24"/>
        <end position="399"/>
    </location>
</feature>
<keyword evidence="4" id="KW-1185">Reference proteome</keyword>
<protein>
    <submittedName>
        <fullName evidence="3">Uncharacterized protein</fullName>
    </submittedName>
</protein>
<feature type="compositionally biased region" description="Polar residues" evidence="1">
    <location>
        <begin position="235"/>
        <end position="261"/>
    </location>
</feature>
<dbReference type="Proteomes" id="UP001313282">
    <property type="component" value="Unassembled WGS sequence"/>
</dbReference>
<feature type="region of interest" description="Disordered" evidence="1">
    <location>
        <begin position="235"/>
        <end position="278"/>
    </location>
</feature>
<feature type="compositionally biased region" description="Low complexity" evidence="1">
    <location>
        <begin position="105"/>
        <end position="119"/>
    </location>
</feature>
<dbReference type="EMBL" id="JAVHNR010000003">
    <property type="protein sequence ID" value="KAK6348136.1"/>
    <property type="molecule type" value="Genomic_DNA"/>
</dbReference>
<feature type="signal peptide" evidence="2">
    <location>
        <begin position="1"/>
        <end position="23"/>
    </location>
</feature>
<evidence type="ECO:0000256" key="1">
    <source>
        <dbReference type="SAM" id="MobiDB-lite"/>
    </source>
</evidence>
<dbReference type="Pfam" id="PF18647">
    <property type="entry name" value="Fungal_lectin_2"/>
    <property type="match status" value="1"/>
</dbReference>
<feature type="region of interest" description="Disordered" evidence="1">
    <location>
        <begin position="91"/>
        <end position="137"/>
    </location>
</feature>
<evidence type="ECO:0000256" key="2">
    <source>
        <dbReference type="SAM" id="SignalP"/>
    </source>
</evidence>
<proteinExistence type="predicted"/>
<sequence length="399" mass="43567">MGWLSSASILVLGIGLHIPFAIAAPFLGTWNDQIDSISPTTPITTQVTFGHRGILTVLDLPILIPSIPPPSTPAVTRTKLFANQEPLKVTASIHGSSPSQPPSPSSSSILSSETPFSTSRPRPHPTQTTLETTTLTLTRTEKKLVTSLETTSLVPAHVPVQYVYNLPRSAGSPHRVVSRRRIKPRVYVTETIFSTVRAPDYIVTLTTSVQIVTKTTSVDRPGPPKTVTLTITPTRGSTRASYTTRLPRTTVSSTLKSKSGNTKSTRPPPASSTPTRQGHLKCNGLFRYQTDETTGEKYRAYYYFDYDLALPHVNDYCQSLRNLPDNHTKDGIQRSQIGNAGDLNSFNLGVYWPSDLPGTKPQAEICIHYFKAILLDGCDGNDPKNPLNWKGGGTIYAVD</sequence>
<accession>A0AAN8N2D3</accession>
<evidence type="ECO:0000313" key="3">
    <source>
        <dbReference type="EMBL" id="KAK6348136.1"/>
    </source>
</evidence>